<evidence type="ECO:0000256" key="3">
    <source>
        <dbReference type="ARBA" id="ARBA00023125"/>
    </source>
</evidence>
<reference evidence="5 6" key="1">
    <citation type="submission" date="2022-06" db="EMBL/GenBank/DDBJ databases">
        <title>Isolation of gut microbiota from human fecal samples.</title>
        <authorList>
            <person name="Pamer E.G."/>
            <person name="Barat B."/>
            <person name="Waligurski E."/>
            <person name="Medina S."/>
            <person name="Paddock L."/>
            <person name="Mostad J."/>
        </authorList>
    </citation>
    <scope>NUCLEOTIDE SEQUENCE [LARGE SCALE GENOMIC DNA]</scope>
    <source>
        <strain evidence="5 6">DFI.9.73</strain>
    </source>
</reference>
<dbReference type="EMBL" id="JANFZH010000011">
    <property type="protein sequence ID" value="MCQ4839529.1"/>
    <property type="molecule type" value="Genomic_DNA"/>
</dbReference>
<protein>
    <submittedName>
        <fullName evidence="5">BlaI/MecI/CopY family transcriptional regulator</fullName>
    </submittedName>
</protein>
<dbReference type="Gene3D" id="1.10.10.10">
    <property type="entry name" value="Winged helix-like DNA-binding domain superfamily/Winged helix DNA-binding domain"/>
    <property type="match status" value="1"/>
</dbReference>
<dbReference type="Proteomes" id="UP001524473">
    <property type="component" value="Unassembled WGS sequence"/>
</dbReference>
<keyword evidence="6" id="KW-1185">Reference proteome</keyword>
<accession>A0ABT1RXW9</accession>
<dbReference type="InterPro" id="IPR005650">
    <property type="entry name" value="BlaI_family"/>
</dbReference>
<dbReference type="GeneID" id="90532606"/>
<comment type="caution">
    <text evidence="5">The sequence shown here is derived from an EMBL/GenBank/DDBJ whole genome shotgun (WGS) entry which is preliminary data.</text>
</comment>
<sequence length="121" mass="13921">MTEMKLFDSERKVMECLWDQGDLSAKELAEQLELSVGWSKPTTYTVIRKCVAKGAILRIEPGFLCRALVTREAVCEQETEELIRRNYGGSADRLVASLLGKRRLSTEELERVKDLIRNWED</sequence>
<dbReference type="InterPro" id="IPR036388">
    <property type="entry name" value="WH-like_DNA-bd_sf"/>
</dbReference>
<dbReference type="Gene3D" id="1.10.4040.10">
    <property type="entry name" value="Penicillinase repressor domain"/>
    <property type="match status" value="1"/>
</dbReference>
<evidence type="ECO:0000256" key="2">
    <source>
        <dbReference type="ARBA" id="ARBA00023015"/>
    </source>
</evidence>
<dbReference type="PIRSF" id="PIRSF019455">
    <property type="entry name" value="CopR_AtkY"/>
    <property type="match status" value="1"/>
</dbReference>
<keyword evidence="2" id="KW-0805">Transcription regulation</keyword>
<evidence type="ECO:0000313" key="6">
    <source>
        <dbReference type="Proteomes" id="UP001524473"/>
    </source>
</evidence>
<evidence type="ECO:0000256" key="1">
    <source>
        <dbReference type="ARBA" id="ARBA00011046"/>
    </source>
</evidence>
<evidence type="ECO:0000256" key="4">
    <source>
        <dbReference type="ARBA" id="ARBA00023163"/>
    </source>
</evidence>
<organism evidence="5 6">
    <name type="scientific">Neglectibacter timonensis</name>
    <dbReference type="NCBI Taxonomy" id="1776382"/>
    <lineage>
        <taxon>Bacteria</taxon>
        <taxon>Bacillati</taxon>
        <taxon>Bacillota</taxon>
        <taxon>Clostridia</taxon>
        <taxon>Eubacteriales</taxon>
        <taxon>Oscillospiraceae</taxon>
        <taxon>Neglectibacter</taxon>
    </lineage>
</organism>
<keyword evidence="4" id="KW-0804">Transcription</keyword>
<dbReference type="SUPFAM" id="SSF46785">
    <property type="entry name" value="Winged helix' DNA-binding domain"/>
    <property type="match status" value="1"/>
</dbReference>
<comment type="similarity">
    <text evidence="1">Belongs to the BlaI transcriptional regulatory family.</text>
</comment>
<dbReference type="RefSeq" id="WP_066864563.1">
    <property type="nucleotide sequence ID" value="NZ_CABKVV010000014.1"/>
</dbReference>
<keyword evidence="3" id="KW-0238">DNA-binding</keyword>
<name>A0ABT1RXW9_9FIRM</name>
<dbReference type="InterPro" id="IPR036390">
    <property type="entry name" value="WH_DNA-bd_sf"/>
</dbReference>
<proteinExistence type="inferred from homology"/>
<dbReference type="Pfam" id="PF03965">
    <property type="entry name" value="Penicillinase_R"/>
    <property type="match status" value="1"/>
</dbReference>
<gene>
    <name evidence="5" type="ORF">NE695_06305</name>
</gene>
<evidence type="ECO:0000313" key="5">
    <source>
        <dbReference type="EMBL" id="MCQ4839529.1"/>
    </source>
</evidence>